<organism evidence="1 2">
    <name type="scientific">Plectus sambesii</name>
    <dbReference type="NCBI Taxonomy" id="2011161"/>
    <lineage>
        <taxon>Eukaryota</taxon>
        <taxon>Metazoa</taxon>
        <taxon>Ecdysozoa</taxon>
        <taxon>Nematoda</taxon>
        <taxon>Chromadorea</taxon>
        <taxon>Plectida</taxon>
        <taxon>Plectina</taxon>
        <taxon>Plectoidea</taxon>
        <taxon>Plectidae</taxon>
        <taxon>Plectus</taxon>
    </lineage>
</organism>
<dbReference type="AlphaFoldDB" id="A0A914V4Y5"/>
<accession>A0A914V4Y5</accession>
<dbReference type="WBParaSite" id="PSAMB.scaffold15486size1565.g36542.t1">
    <property type="protein sequence ID" value="PSAMB.scaffold15486size1565.g36542.t1"/>
    <property type="gene ID" value="PSAMB.scaffold15486size1565.g36542"/>
</dbReference>
<sequence>MAFSRPLKGSDRSVCHIGELSGEVNGVCTNERKSVTTLDQCTKDSPFDLDGNIVTDGELIGSRFRLFEPTVLAETTVCTYHRDRYGLKWNKSRSSKCLHCERKSKRKINFLWSKRTATYLKETIPPGEELCQKCFDTLKQKLSATEMGRDEECEGAHISLEQPLRSGVYDLRQASTGRELYPIEELRNMAIDDDTTPNVNRDSIGSVFEPVQTPRQRRTQTDIVNTFLTSVGEKEILRTLDPSTEWSNTSRAAKSQGLTSLARIVKAGCTVIAPGKESE</sequence>
<keyword evidence="1" id="KW-1185">Reference proteome</keyword>
<protein>
    <submittedName>
        <fullName evidence="2">Uncharacterized protein</fullName>
    </submittedName>
</protein>
<evidence type="ECO:0000313" key="1">
    <source>
        <dbReference type="Proteomes" id="UP000887566"/>
    </source>
</evidence>
<name>A0A914V4Y5_9BILA</name>
<dbReference type="Proteomes" id="UP000887566">
    <property type="component" value="Unplaced"/>
</dbReference>
<reference evidence="2" key="1">
    <citation type="submission" date="2022-11" db="UniProtKB">
        <authorList>
            <consortium name="WormBaseParasite"/>
        </authorList>
    </citation>
    <scope>IDENTIFICATION</scope>
</reference>
<proteinExistence type="predicted"/>
<evidence type="ECO:0000313" key="2">
    <source>
        <dbReference type="WBParaSite" id="PSAMB.scaffold15486size1565.g36542.t1"/>
    </source>
</evidence>